<dbReference type="RefSeq" id="WP_094853959.1">
    <property type="nucleotide sequence ID" value="NZ_NEVM01000002.1"/>
</dbReference>
<dbReference type="AlphaFoldDB" id="A0A261SDU2"/>
<keyword evidence="1" id="KW-1133">Transmembrane helix</keyword>
<dbReference type="Proteomes" id="UP000216020">
    <property type="component" value="Unassembled WGS sequence"/>
</dbReference>
<accession>A0A261SDU2</accession>
<reference evidence="4" key="1">
    <citation type="submission" date="2017-05" db="EMBL/GenBank/DDBJ databases">
        <title>Complete and WGS of Bordetella genogroups.</title>
        <authorList>
            <person name="Spilker T."/>
            <person name="Lipuma J."/>
        </authorList>
    </citation>
    <scope>NUCLEOTIDE SEQUENCE [LARGE SCALE GENOMIC DNA]</scope>
    <source>
        <strain evidence="4">AU16122</strain>
    </source>
</reference>
<sequence>MWIWFGLAVLALIGEIASGTFYLLLVAVGLAAGGLAAAGGVSLEAQLLACSIVALAGLFLLRRTGVLKKREVDAARNADVNLDIGQVVRVDAWDADGMARVQYRGASWQVELAPGNTPQGGEFVITAVRGSSLIVAPRATPARS</sequence>
<name>A0A261SDU2_9BORD</name>
<keyword evidence="1" id="KW-0472">Membrane</keyword>
<dbReference type="OrthoDB" id="5654021at2"/>
<feature type="domain" description="NfeD-like C-terminal" evidence="2">
    <location>
        <begin position="81"/>
        <end position="137"/>
    </location>
</feature>
<evidence type="ECO:0000256" key="1">
    <source>
        <dbReference type="SAM" id="Phobius"/>
    </source>
</evidence>
<evidence type="ECO:0000259" key="2">
    <source>
        <dbReference type="Pfam" id="PF01957"/>
    </source>
</evidence>
<keyword evidence="1" id="KW-0812">Transmembrane</keyword>
<keyword evidence="4" id="KW-1185">Reference proteome</keyword>
<dbReference type="InterPro" id="IPR002810">
    <property type="entry name" value="NfeD-like_C"/>
</dbReference>
<organism evidence="3 4">
    <name type="scientific">Bordetella genomosp. 10</name>
    <dbReference type="NCBI Taxonomy" id="1416804"/>
    <lineage>
        <taxon>Bacteria</taxon>
        <taxon>Pseudomonadati</taxon>
        <taxon>Pseudomonadota</taxon>
        <taxon>Betaproteobacteria</taxon>
        <taxon>Burkholderiales</taxon>
        <taxon>Alcaligenaceae</taxon>
        <taxon>Bordetella</taxon>
    </lineage>
</organism>
<comment type="caution">
    <text evidence="3">The sequence shown here is derived from an EMBL/GenBank/DDBJ whole genome shotgun (WGS) entry which is preliminary data.</text>
</comment>
<evidence type="ECO:0000313" key="3">
    <source>
        <dbReference type="EMBL" id="OZI34970.1"/>
    </source>
</evidence>
<evidence type="ECO:0000313" key="4">
    <source>
        <dbReference type="Proteomes" id="UP000216020"/>
    </source>
</evidence>
<proteinExistence type="predicted"/>
<gene>
    <name evidence="3" type="ORF">CAL29_16115</name>
</gene>
<feature type="transmembrane region" description="Helical" evidence="1">
    <location>
        <begin position="41"/>
        <end position="61"/>
    </location>
</feature>
<dbReference type="Pfam" id="PF01957">
    <property type="entry name" value="NfeD"/>
    <property type="match status" value="1"/>
</dbReference>
<protein>
    <submittedName>
        <fullName evidence="3">NfeD-like family protein 1</fullName>
    </submittedName>
</protein>
<dbReference type="EMBL" id="NEVM01000002">
    <property type="protein sequence ID" value="OZI34970.1"/>
    <property type="molecule type" value="Genomic_DNA"/>
</dbReference>